<dbReference type="EMBL" id="JAXIOK010000001">
    <property type="protein sequence ID" value="KAK4780455.1"/>
    <property type="molecule type" value="Genomic_DNA"/>
</dbReference>
<dbReference type="Proteomes" id="UP001345219">
    <property type="component" value="Chromosome 13"/>
</dbReference>
<gene>
    <name evidence="5" type="ORF">SAY87_016561</name>
</gene>
<evidence type="ECO:0000259" key="4">
    <source>
        <dbReference type="PROSITE" id="PS51015"/>
    </source>
</evidence>
<dbReference type="AlphaFoldDB" id="A0AAN7QY62"/>
<reference evidence="5 6" key="1">
    <citation type="journal article" date="2023" name="Hortic Res">
        <title>Pangenome of water caltrop reveals structural variations and asymmetric subgenome divergence after allopolyploidization.</title>
        <authorList>
            <person name="Zhang X."/>
            <person name="Chen Y."/>
            <person name="Wang L."/>
            <person name="Yuan Y."/>
            <person name="Fang M."/>
            <person name="Shi L."/>
            <person name="Lu R."/>
            <person name="Comes H.P."/>
            <person name="Ma Y."/>
            <person name="Chen Y."/>
            <person name="Huang G."/>
            <person name="Zhou Y."/>
            <person name="Zheng Z."/>
            <person name="Qiu Y."/>
        </authorList>
    </citation>
    <scope>NUCLEOTIDE SEQUENCE [LARGE SCALE GENOMIC DNA]</scope>
    <source>
        <tissue evidence="5">Roots</tissue>
    </source>
</reference>
<dbReference type="GO" id="GO:0042054">
    <property type="term" value="F:histone methyltransferase activity"/>
    <property type="evidence" value="ECO:0007669"/>
    <property type="project" value="TreeGrafter"/>
</dbReference>
<dbReference type="Gene3D" id="2.30.280.10">
    <property type="entry name" value="SRA-YDG"/>
    <property type="match status" value="1"/>
</dbReference>
<feature type="domain" description="YDG" evidence="4">
    <location>
        <begin position="179"/>
        <end position="331"/>
    </location>
</feature>
<evidence type="ECO:0000256" key="3">
    <source>
        <dbReference type="PROSITE-ProRule" id="PRU00358"/>
    </source>
</evidence>
<dbReference type="InterPro" id="IPR015947">
    <property type="entry name" value="PUA-like_sf"/>
</dbReference>
<proteinExistence type="predicted"/>
<dbReference type="InterPro" id="IPR036987">
    <property type="entry name" value="SRA-YDG_sf"/>
</dbReference>
<comment type="subcellular location">
    <subcellularLocation>
        <location evidence="1">Chromosome</location>
        <location evidence="1">Centromere</location>
    </subcellularLocation>
    <subcellularLocation>
        <location evidence="3">Nucleus</location>
    </subcellularLocation>
</comment>
<comment type="caution">
    <text evidence="5">The sequence shown here is derived from an EMBL/GenBank/DDBJ whole genome shotgun (WGS) entry which is preliminary data.</text>
</comment>
<name>A0AAN7QY62_9MYRT</name>
<evidence type="ECO:0000313" key="5">
    <source>
        <dbReference type="EMBL" id="KAK4780455.1"/>
    </source>
</evidence>
<sequence length="342" mass="37648">MILSMSRQHLHSRGSSAIFSHGSLLSSPFFNEILFSLTHFLSHVSTSHVHLLPVSCFRRSSGCGTRASEIIIHRGKGSTKSASAKALLPERSPHHSAKRNTALVVRHTRAITSSFGGNSSPRVKVRDTINLFRALCKDISQGNMEARSSKEKIKRVDLKAWEFLKDLGADIYGGKLFIGVVPGVEIGDTFFYRIELNAVGLHRPPQNGIDFTKENGDIIAISVVASNDTDNMNSPDELIYVGQGGIARSGGVCRDCNEDQKLIRGNLAICNSVGGKNPVRVIRTVGTSIYDRELVTHSKEIFVYDGLYVVESCYEGHGVNGRLIFKFKLKRLPGQPPIARYR</sequence>
<dbReference type="GO" id="GO:0000775">
    <property type="term" value="C:chromosome, centromeric region"/>
    <property type="evidence" value="ECO:0007669"/>
    <property type="project" value="UniProtKB-SubCell"/>
</dbReference>
<keyword evidence="2 3" id="KW-0539">Nucleus</keyword>
<dbReference type="PANTHER" id="PTHR45660">
    <property type="entry name" value="HISTONE-LYSINE N-METHYLTRANSFERASE SETMAR"/>
    <property type="match status" value="1"/>
</dbReference>
<dbReference type="SUPFAM" id="SSF88697">
    <property type="entry name" value="PUA domain-like"/>
    <property type="match status" value="1"/>
</dbReference>
<evidence type="ECO:0000313" key="6">
    <source>
        <dbReference type="Proteomes" id="UP001345219"/>
    </source>
</evidence>
<dbReference type="InterPro" id="IPR003105">
    <property type="entry name" value="SRA_YDG"/>
</dbReference>
<dbReference type="PROSITE" id="PS51015">
    <property type="entry name" value="YDG"/>
    <property type="match status" value="1"/>
</dbReference>
<dbReference type="SMART" id="SM00466">
    <property type="entry name" value="SRA"/>
    <property type="match status" value="1"/>
</dbReference>
<accession>A0AAN7QY62</accession>
<organism evidence="5 6">
    <name type="scientific">Trapa incisa</name>
    <dbReference type="NCBI Taxonomy" id="236973"/>
    <lineage>
        <taxon>Eukaryota</taxon>
        <taxon>Viridiplantae</taxon>
        <taxon>Streptophyta</taxon>
        <taxon>Embryophyta</taxon>
        <taxon>Tracheophyta</taxon>
        <taxon>Spermatophyta</taxon>
        <taxon>Magnoliopsida</taxon>
        <taxon>eudicotyledons</taxon>
        <taxon>Gunneridae</taxon>
        <taxon>Pentapetalae</taxon>
        <taxon>rosids</taxon>
        <taxon>malvids</taxon>
        <taxon>Myrtales</taxon>
        <taxon>Lythraceae</taxon>
        <taxon>Trapa</taxon>
    </lineage>
</organism>
<dbReference type="InterPro" id="IPR051357">
    <property type="entry name" value="H3K9_HMTase_SUVAR3-9"/>
</dbReference>
<dbReference type="PANTHER" id="PTHR45660:SF13">
    <property type="entry name" value="HISTONE-LYSINE N-METHYLTRANSFERASE SETMAR"/>
    <property type="match status" value="1"/>
</dbReference>
<keyword evidence="6" id="KW-1185">Reference proteome</keyword>
<evidence type="ECO:0000256" key="2">
    <source>
        <dbReference type="ARBA" id="ARBA00023242"/>
    </source>
</evidence>
<protein>
    <recommendedName>
        <fullName evidence="4">YDG domain-containing protein</fullName>
    </recommendedName>
</protein>
<dbReference type="Pfam" id="PF02182">
    <property type="entry name" value="SAD_SRA"/>
    <property type="match status" value="1"/>
</dbReference>
<evidence type="ECO:0000256" key="1">
    <source>
        <dbReference type="ARBA" id="ARBA00004584"/>
    </source>
</evidence>
<dbReference type="GO" id="GO:0003690">
    <property type="term" value="F:double-stranded DNA binding"/>
    <property type="evidence" value="ECO:0007669"/>
    <property type="project" value="TreeGrafter"/>
</dbReference>
<dbReference type="GO" id="GO:0005634">
    <property type="term" value="C:nucleus"/>
    <property type="evidence" value="ECO:0007669"/>
    <property type="project" value="UniProtKB-SubCell"/>
</dbReference>